<evidence type="ECO:0000256" key="3">
    <source>
        <dbReference type="ARBA" id="ARBA00022833"/>
    </source>
</evidence>
<dbReference type="Proteomes" id="UP000054538">
    <property type="component" value="Unassembled WGS sequence"/>
</dbReference>
<evidence type="ECO:0000259" key="5">
    <source>
        <dbReference type="PROSITE" id="PS50865"/>
    </source>
</evidence>
<dbReference type="GO" id="GO:0008270">
    <property type="term" value="F:zinc ion binding"/>
    <property type="evidence" value="ECO:0007669"/>
    <property type="project" value="UniProtKB-KW"/>
</dbReference>
<evidence type="ECO:0000313" key="7">
    <source>
        <dbReference type="Proteomes" id="UP000054538"/>
    </source>
</evidence>
<keyword evidence="7" id="KW-1185">Reference proteome</keyword>
<gene>
    <name evidence="6" type="ORF">PAXRUDRAFT_825944</name>
</gene>
<evidence type="ECO:0000256" key="2">
    <source>
        <dbReference type="ARBA" id="ARBA00022771"/>
    </source>
</evidence>
<evidence type="ECO:0000256" key="4">
    <source>
        <dbReference type="PROSITE-ProRule" id="PRU00134"/>
    </source>
</evidence>
<keyword evidence="1" id="KW-0479">Metal-binding</keyword>
<reference evidence="6 7" key="1">
    <citation type="submission" date="2014-04" db="EMBL/GenBank/DDBJ databases">
        <authorList>
            <consortium name="DOE Joint Genome Institute"/>
            <person name="Kuo A."/>
            <person name="Kohler A."/>
            <person name="Jargeat P."/>
            <person name="Nagy L.G."/>
            <person name="Floudas D."/>
            <person name="Copeland A."/>
            <person name="Barry K.W."/>
            <person name="Cichocki N."/>
            <person name="Veneault-Fourrey C."/>
            <person name="LaButti K."/>
            <person name="Lindquist E.A."/>
            <person name="Lipzen A."/>
            <person name="Lundell T."/>
            <person name="Morin E."/>
            <person name="Murat C."/>
            <person name="Sun H."/>
            <person name="Tunlid A."/>
            <person name="Henrissat B."/>
            <person name="Grigoriev I.V."/>
            <person name="Hibbett D.S."/>
            <person name="Martin F."/>
            <person name="Nordberg H.P."/>
            <person name="Cantor M.N."/>
            <person name="Hua S.X."/>
        </authorList>
    </citation>
    <scope>NUCLEOTIDE SEQUENCE [LARGE SCALE GENOMIC DNA]</scope>
    <source>
        <strain evidence="6 7">Ve08.2h10</strain>
    </source>
</reference>
<feature type="domain" description="MYND-type" evidence="5">
    <location>
        <begin position="431"/>
        <end position="470"/>
    </location>
</feature>
<dbReference type="HOGENOM" id="CLU_027660_0_0_1"/>
<reference evidence="7" key="2">
    <citation type="submission" date="2015-01" db="EMBL/GenBank/DDBJ databases">
        <title>Evolutionary Origins and Diversification of the Mycorrhizal Mutualists.</title>
        <authorList>
            <consortium name="DOE Joint Genome Institute"/>
            <consortium name="Mycorrhizal Genomics Consortium"/>
            <person name="Kohler A."/>
            <person name="Kuo A."/>
            <person name="Nagy L.G."/>
            <person name="Floudas D."/>
            <person name="Copeland A."/>
            <person name="Barry K.W."/>
            <person name="Cichocki N."/>
            <person name="Veneault-Fourrey C."/>
            <person name="LaButti K."/>
            <person name="Lindquist E.A."/>
            <person name="Lipzen A."/>
            <person name="Lundell T."/>
            <person name="Morin E."/>
            <person name="Murat C."/>
            <person name="Riley R."/>
            <person name="Ohm R."/>
            <person name="Sun H."/>
            <person name="Tunlid A."/>
            <person name="Henrissat B."/>
            <person name="Grigoriev I.V."/>
            <person name="Hibbett D.S."/>
            <person name="Martin F."/>
        </authorList>
    </citation>
    <scope>NUCLEOTIDE SEQUENCE [LARGE SCALE GENOMIC DNA]</scope>
    <source>
        <strain evidence="7">Ve08.2h10</strain>
    </source>
</reference>
<dbReference type="Pfam" id="PF01753">
    <property type="entry name" value="zf-MYND"/>
    <property type="match status" value="1"/>
</dbReference>
<name>A0A0D0DFI9_9AGAM</name>
<sequence length="638" mass="72784">MLSQRNAEFDDLISGAIQRSIKSFTLLAAHASDERCAPSQYQRMVAVMYYQLDANKIPRLQRREDFLLETFEIPFICLTGLGVTLPVWLSHPEISSKLVEGLVHHWNDIRKWILFLYKEIVTQKDADLDLRLNCKSAVLEFLGLVRDRLVMSWSKMVTTDREVMRLICDLWYLETKDARFFTWSSNGNNQRESAVLNSCFLIAHEKGTTIDWENLLRTFHNDTELIASIALRHLDREISQGVLDLNCIGWDMHIISALSFRENIRLSLLRQGAIKAATDVLGLIVSQHWIVEKRVMAARCMANAAIFLQVRLEDMDGIPFILQALNSKLIPSLVKCEPLLPFTDNAAAGKQPAFLLGDLLESYTIYRSVLRPITLSVDEVERTRLDANLIVGGQLHKAWIRLKETVAERRKLMKRDIADGHHIQTCQNEKCARAGDTGTFKRCEGCLHAFYCSKACQRYDWQQGKHKPYCKMVHQRCFHTRGQMSGVHTKDIRFLDQVIISELKKHQLRISGHNLKIHVVELNFLGGHVDITFDSKRVAPNPFGIKCACERFANARLKTALEMAQNTKEPLVLVRAFIPGGMSRKIILQVMPLSGILGEEDHGHRRGDGVESDSKRLNLMYTCCGHDSIKRDPVSLRG</sequence>
<organism evidence="6 7">
    <name type="scientific">Paxillus rubicundulus Ve08.2h10</name>
    <dbReference type="NCBI Taxonomy" id="930991"/>
    <lineage>
        <taxon>Eukaryota</taxon>
        <taxon>Fungi</taxon>
        <taxon>Dikarya</taxon>
        <taxon>Basidiomycota</taxon>
        <taxon>Agaricomycotina</taxon>
        <taxon>Agaricomycetes</taxon>
        <taxon>Agaricomycetidae</taxon>
        <taxon>Boletales</taxon>
        <taxon>Paxilineae</taxon>
        <taxon>Paxillaceae</taxon>
        <taxon>Paxillus</taxon>
    </lineage>
</organism>
<proteinExistence type="predicted"/>
<dbReference type="STRING" id="930991.A0A0D0DFI9"/>
<dbReference type="OrthoDB" id="549788at2759"/>
<evidence type="ECO:0000256" key="1">
    <source>
        <dbReference type="ARBA" id="ARBA00022723"/>
    </source>
</evidence>
<dbReference type="PROSITE" id="PS50865">
    <property type="entry name" value="ZF_MYND_2"/>
    <property type="match status" value="1"/>
</dbReference>
<dbReference type="InParanoid" id="A0A0D0DFI9"/>
<dbReference type="Gene3D" id="6.10.140.2220">
    <property type="match status" value="1"/>
</dbReference>
<keyword evidence="2 4" id="KW-0863">Zinc-finger</keyword>
<protein>
    <recommendedName>
        <fullName evidence="5">MYND-type domain-containing protein</fullName>
    </recommendedName>
</protein>
<dbReference type="EMBL" id="KN824986">
    <property type="protein sequence ID" value="KIK96452.1"/>
    <property type="molecule type" value="Genomic_DNA"/>
</dbReference>
<dbReference type="InterPro" id="IPR002893">
    <property type="entry name" value="Znf_MYND"/>
</dbReference>
<accession>A0A0D0DFI9</accession>
<keyword evidence="3" id="KW-0862">Zinc</keyword>
<dbReference type="SUPFAM" id="SSF144232">
    <property type="entry name" value="HIT/MYND zinc finger-like"/>
    <property type="match status" value="1"/>
</dbReference>
<dbReference type="AlphaFoldDB" id="A0A0D0DFI9"/>
<evidence type="ECO:0000313" key="6">
    <source>
        <dbReference type="EMBL" id="KIK96452.1"/>
    </source>
</evidence>